<accession>A0A151MDN7</accession>
<comment type="subcellular location">
    <subcellularLocation>
        <location evidence="3">Chromosome</location>
    </subcellularLocation>
    <subcellularLocation>
        <location evidence="2">Nucleus</location>
    </subcellularLocation>
</comment>
<evidence type="ECO:0000256" key="6">
    <source>
        <dbReference type="ARBA" id="ARBA00023125"/>
    </source>
</evidence>
<dbReference type="GO" id="GO:0000786">
    <property type="term" value="C:nucleosome"/>
    <property type="evidence" value="ECO:0007669"/>
    <property type="project" value="UniProtKB-KW"/>
</dbReference>
<protein>
    <recommendedName>
        <fullName evidence="9">Histone H4</fullName>
    </recommendedName>
</protein>
<comment type="function">
    <text evidence="1 9">Core component of nucleosome. Nucleosomes wrap and compact DNA into chromatin, limiting DNA accessibility to the cellular machineries which require DNA as a template. Histones thereby play a central role in transcription regulation, DNA repair, DNA replication and chromosomal stability. DNA accessibility is regulated via a complex set of post-translational modifications of histones, also called histone code, and nucleosome remodeling.</text>
</comment>
<dbReference type="GO" id="GO:0030527">
    <property type="term" value="F:structural constituent of chromatin"/>
    <property type="evidence" value="ECO:0007669"/>
    <property type="project" value="InterPro"/>
</dbReference>
<evidence type="ECO:0000256" key="9">
    <source>
        <dbReference type="RuleBase" id="RU000528"/>
    </source>
</evidence>
<keyword evidence="11" id="KW-1185">Reference proteome</keyword>
<dbReference type="STRING" id="8496.A0A151MDN7"/>
<proteinExistence type="inferred from homology"/>
<comment type="subunit">
    <text evidence="9">The nucleosome is a histone octamer containing two molecules each of H2A, H2B, H3 and H4 assembled in one H3-H4 heterotetramer and two H2A-H2B heterodimers. The octamer wraps approximately 147 bp of DNA.</text>
</comment>
<evidence type="ECO:0000256" key="5">
    <source>
        <dbReference type="ARBA" id="ARBA00022454"/>
    </source>
</evidence>
<dbReference type="PANTHER" id="PTHR10484">
    <property type="entry name" value="HISTONE H4"/>
    <property type="match status" value="1"/>
</dbReference>
<evidence type="ECO:0000256" key="3">
    <source>
        <dbReference type="ARBA" id="ARBA00004286"/>
    </source>
</evidence>
<dbReference type="GO" id="GO:0046982">
    <property type="term" value="F:protein heterodimerization activity"/>
    <property type="evidence" value="ECO:0007669"/>
    <property type="project" value="InterPro"/>
</dbReference>
<keyword evidence="8 9" id="KW-0544">Nucleosome core</keyword>
<dbReference type="AlphaFoldDB" id="A0A151MDN7"/>
<dbReference type="Proteomes" id="UP000050525">
    <property type="component" value="Unassembled WGS sequence"/>
</dbReference>
<reference evidence="10 11" key="1">
    <citation type="journal article" date="2012" name="Genome Biol.">
        <title>Sequencing three crocodilian genomes to illuminate the evolution of archosaurs and amniotes.</title>
        <authorList>
            <person name="St John J.A."/>
            <person name="Braun E.L."/>
            <person name="Isberg S.R."/>
            <person name="Miles L.G."/>
            <person name="Chong A.Y."/>
            <person name="Gongora J."/>
            <person name="Dalzell P."/>
            <person name="Moran C."/>
            <person name="Bed'hom B."/>
            <person name="Abzhanov A."/>
            <person name="Burgess S.C."/>
            <person name="Cooksey A.M."/>
            <person name="Castoe T.A."/>
            <person name="Crawford N.G."/>
            <person name="Densmore L.D."/>
            <person name="Drew J.C."/>
            <person name="Edwards S.V."/>
            <person name="Faircloth B.C."/>
            <person name="Fujita M.K."/>
            <person name="Greenwold M.J."/>
            <person name="Hoffmann F.G."/>
            <person name="Howard J.M."/>
            <person name="Iguchi T."/>
            <person name="Janes D.E."/>
            <person name="Khan S.Y."/>
            <person name="Kohno S."/>
            <person name="de Koning A.J."/>
            <person name="Lance S.L."/>
            <person name="McCarthy F.M."/>
            <person name="McCormack J.E."/>
            <person name="Merchant M.E."/>
            <person name="Peterson D.G."/>
            <person name="Pollock D.D."/>
            <person name="Pourmand N."/>
            <person name="Raney B.J."/>
            <person name="Roessler K.A."/>
            <person name="Sanford J.R."/>
            <person name="Sawyer R.H."/>
            <person name="Schmidt C.J."/>
            <person name="Triplett E.W."/>
            <person name="Tuberville T.D."/>
            <person name="Venegas-Anaya M."/>
            <person name="Howard J.T."/>
            <person name="Jarvis E.D."/>
            <person name="Guillette L.J.Jr."/>
            <person name="Glenn T.C."/>
            <person name="Green R.E."/>
            <person name="Ray D.A."/>
        </authorList>
    </citation>
    <scope>NUCLEOTIDE SEQUENCE [LARGE SCALE GENOMIC DNA]</scope>
    <source>
        <strain evidence="10">KSC_2009_1</strain>
    </source>
</reference>
<dbReference type="PRINTS" id="PR00623">
    <property type="entry name" value="HISTONEH4"/>
</dbReference>
<evidence type="ECO:0000256" key="7">
    <source>
        <dbReference type="ARBA" id="ARBA00023242"/>
    </source>
</evidence>
<keyword evidence="7 9" id="KW-0539">Nucleus</keyword>
<dbReference type="InterPro" id="IPR001951">
    <property type="entry name" value="Histone_H4"/>
</dbReference>
<comment type="similarity">
    <text evidence="4 9">Belongs to the histone H4 family.</text>
</comment>
<name>A0A151MDN7_ALLMI</name>
<comment type="caution">
    <text evidence="10">The sequence shown here is derived from an EMBL/GenBank/DDBJ whole genome shotgun (WGS) entry which is preliminary data.</text>
</comment>
<evidence type="ECO:0000256" key="2">
    <source>
        <dbReference type="ARBA" id="ARBA00004123"/>
    </source>
</evidence>
<gene>
    <name evidence="10" type="ORF">Y1Q_0003135</name>
</gene>
<evidence type="ECO:0000313" key="10">
    <source>
        <dbReference type="EMBL" id="KYO22615.1"/>
    </source>
</evidence>
<dbReference type="SMART" id="SM00417">
    <property type="entry name" value="H4"/>
    <property type="match status" value="1"/>
</dbReference>
<evidence type="ECO:0000256" key="1">
    <source>
        <dbReference type="ARBA" id="ARBA00002001"/>
    </source>
</evidence>
<dbReference type="Gene3D" id="1.10.20.10">
    <property type="entry name" value="Histone, subunit A"/>
    <property type="match status" value="1"/>
</dbReference>
<dbReference type="GO" id="GO:0005634">
    <property type="term" value="C:nucleus"/>
    <property type="evidence" value="ECO:0007669"/>
    <property type="project" value="UniProtKB-SubCell"/>
</dbReference>
<dbReference type="EMBL" id="AKHW03006231">
    <property type="protein sequence ID" value="KYO22615.1"/>
    <property type="molecule type" value="Genomic_DNA"/>
</dbReference>
<keyword evidence="6 9" id="KW-0238">DNA-binding</keyword>
<organism evidence="10 11">
    <name type="scientific">Alligator mississippiensis</name>
    <name type="common">American alligator</name>
    <dbReference type="NCBI Taxonomy" id="8496"/>
    <lineage>
        <taxon>Eukaryota</taxon>
        <taxon>Metazoa</taxon>
        <taxon>Chordata</taxon>
        <taxon>Craniata</taxon>
        <taxon>Vertebrata</taxon>
        <taxon>Euteleostomi</taxon>
        <taxon>Archelosauria</taxon>
        <taxon>Archosauria</taxon>
        <taxon>Crocodylia</taxon>
        <taxon>Alligatoridae</taxon>
        <taxon>Alligatorinae</taxon>
        <taxon>Alligator</taxon>
    </lineage>
</organism>
<sequence>MGRAEMKMQEEVQPEPQQKVLEEVKERLQPGMLQFPCEDVQPGKGGTKHYHQVLHNIYSMAKPAIHCLACRGAMKRISGLIYEETHRVLKIFLDAITYAKHIKGRLTIMDMVCALKCHGCILYPFSI</sequence>
<dbReference type="InterPro" id="IPR009072">
    <property type="entry name" value="Histone-fold"/>
</dbReference>
<evidence type="ECO:0000256" key="4">
    <source>
        <dbReference type="ARBA" id="ARBA00006564"/>
    </source>
</evidence>
<dbReference type="GO" id="GO:0003677">
    <property type="term" value="F:DNA binding"/>
    <property type="evidence" value="ECO:0007669"/>
    <property type="project" value="UniProtKB-KW"/>
</dbReference>
<evidence type="ECO:0000313" key="11">
    <source>
        <dbReference type="Proteomes" id="UP000050525"/>
    </source>
</evidence>
<keyword evidence="5 9" id="KW-0158">Chromosome</keyword>
<evidence type="ECO:0000256" key="8">
    <source>
        <dbReference type="ARBA" id="ARBA00023269"/>
    </source>
</evidence>